<feature type="transmembrane region" description="Helical" evidence="6">
    <location>
        <begin position="531"/>
        <end position="552"/>
    </location>
</feature>
<evidence type="ECO:0000313" key="8">
    <source>
        <dbReference type="EMBL" id="KAJ8037326.1"/>
    </source>
</evidence>
<name>A0A9Q1C3I8_HOLLE</name>
<keyword evidence="5 6" id="KW-0472">Membrane</keyword>
<evidence type="ECO:0000256" key="5">
    <source>
        <dbReference type="ARBA" id="ARBA00023136"/>
    </source>
</evidence>
<keyword evidence="3 6" id="KW-0812">Transmembrane</keyword>
<feature type="transmembrane region" description="Helical" evidence="6">
    <location>
        <begin position="351"/>
        <end position="374"/>
    </location>
</feature>
<dbReference type="InterPro" id="IPR051717">
    <property type="entry name" value="MFS_MFSD6"/>
</dbReference>
<evidence type="ECO:0000256" key="2">
    <source>
        <dbReference type="ARBA" id="ARBA00005241"/>
    </source>
</evidence>
<dbReference type="InterPro" id="IPR036259">
    <property type="entry name" value="MFS_trans_sf"/>
</dbReference>
<proteinExistence type="inferred from homology"/>
<feature type="transmembrane region" description="Helical" evidence="6">
    <location>
        <begin position="465"/>
        <end position="484"/>
    </location>
</feature>
<feature type="transmembrane region" description="Helical" evidence="6">
    <location>
        <begin position="44"/>
        <end position="66"/>
    </location>
</feature>
<dbReference type="OrthoDB" id="515887at2759"/>
<dbReference type="Proteomes" id="UP001152320">
    <property type="component" value="Chromosome 8"/>
</dbReference>
<gene>
    <name evidence="8" type="ORF">HOLleu_18120</name>
</gene>
<organism evidence="8 9">
    <name type="scientific">Holothuria leucospilota</name>
    <name type="common">Black long sea cucumber</name>
    <name type="synonym">Mertensiothuria leucospilota</name>
    <dbReference type="NCBI Taxonomy" id="206669"/>
    <lineage>
        <taxon>Eukaryota</taxon>
        <taxon>Metazoa</taxon>
        <taxon>Echinodermata</taxon>
        <taxon>Eleutherozoa</taxon>
        <taxon>Echinozoa</taxon>
        <taxon>Holothuroidea</taxon>
        <taxon>Aspidochirotacea</taxon>
        <taxon>Aspidochirotida</taxon>
        <taxon>Holothuriidae</taxon>
        <taxon>Holothuria</taxon>
    </lineage>
</organism>
<comment type="similarity">
    <text evidence="2">Belongs to the major facilitator superfamily. MFSD6 family.</text>
</comment>
<evidence type="ECO:0000256" key="4">
    <source>
        <dbReference type="ARBA" id="ARBA00022989"/>
    </source>
</evidence>
<accession>A0A9Q1C3I8</accession>
<evidence type="ECO:0000259" key="7">
    <source>
        <dbReference type="Pfam" id="PF12832"/>
    </source>
</evidence>
<dbReference type="InterPro" id="IPR024989">
    <property type="entry name" value="MFS_assoc_dom"/>
</dbReference>
<dbReference type="SUPFAM" id="SSF103473">
    <property type="entry name" value="MFS general substrate transporter"/>
    <property type="match status" value="1"/>
</dbReference>
<dbReference type="Pfam" id="PF12832">
    <property type="entry name" value="MFS_1_like"/>
    <property type="match status" value="1"/>
</dbReference>
<feature type="domain" description="Major facilitator superfamily associated" evidence="7">
    <location>
        <begin position="18"/>
        <end position="558"/>
    </location>
</feature>
<keyword evidence="4 6" id="KW-1133">Transmembrane helix</keyword>
<evidence type="ECO:0000256" key="3">
    <source>
        <dbReference type="ARBA" id="ARBA00022692"/>
    </source>
</evidence>
<comment type="caution">
    <text evidence="8">The sequence shown here is derived from an EMBL/GenBank/DDBJ whole genome shotgun (WGS) entry which is preliminary data.</text>
</comment>
<evidence type="ECO:0000256" key="1">
    <source>
        <dbReference type="ARBA" id="ARBA00004141"/>
    </source>
</evidence>
<dbReference type="Gene3D" id="1.20.1250.20">
    <property type="entry name" value="MFS general substrate transporter like domains"/>
    <property type="match status" value="2"/>
</dbReference>
<reference evidence="8" key="1">
    <citation type="submission" date="2021-10" db="EMBL/GenBank/DDBJ databases">
        <title>Tropical sea cucumber genome reveals ecological adaptation and Cuvierian tubules defense mechanism.</title>
        <authorList>
            <person name="Chen T."/>
        </authorList>
    </citation>
    <scope>NUCLEOTIDE SEQUENCE</scope>
    <source>
        <strain evidence="8">Nanhai2018</strain>
        <tissue evidence="8">Muscle</tissue>
    </source>
</reference>
<feature type="transmembrane region" description="Helical" evidence="6">
    <location>
        <begin position="276"/>
        <end position="300"/>
    </location>
</feature>
<dbReference type="PANTHER" id="PTHR16172:SF41">
    <property type="entry name" value="MAJOR FACILITATOR SUPERFAMILY DOMAIN-CONTAINING PROTEIN 6-LIKE"/>
    <property type="match status" value="1"/>
</dbReference>
<protein>
    <submittedName>
        <fullName evidence="8">Major facilitator superfamily domain-containing protein 6-like</fullName>
    </submittedName>
</protein>
<keyword evidence="9" id="KW-1185">Reference proteome</keyword>
<feature type="transmembrane region" description="Helical" evidence="6">
    <location>
        <begin position="321"/>
        <end position="339"/>
    </location>
</feature>
<comment type="subcellular location">
    <subcellularLocation>
        <location evidence="1">Membrane</location>
        <topology evidence="1">Multi-pass membrane protein</topology>
    </subcellularLocation>
</comment>
<evidence type="ECO:0000256" key="6">
    <source>
        <dbReference type="SAM" id="Phobius"/>
    </source>
</evidence>
<feature type="transmembrane region" description="Helical" evidence="6">
    <location>
        <begin position="558"/>
        <end position="579"/>
    </location>
</feature>
<sequence>MMTVDSSKYSSLMRWSTAFLVLHSAAEGSLIPFLTIYFRQLGLSAWKIGILLSIKVLVGAFFGPLWRYFSRKYSKQKVLVILSVLACIVFRIGLSFLPPISSHRLLEYCVNGNQSTPEPGVNILTTVFQYIATTPQSVMISPSESVVVTGNPGKRDVSRLKKNLEMEKFGNNLQVLTRNFEFSKVSSGLHDPVVKSYAQNVAHENEILKSNISLGGNATNEILKRGVAKKWASMTKWRDKVKTIQDNVLRTKRNPLETDEHPSKGQSLSPALPSTLPLFLAALTVIMLGEMFASSSSVIVRDSLYHHLDDSDNLNQFPQTMTLCSISYGISAAVVTAIVDQIPCIIFEDKSSVVIQIICSGVFAFAALVVAFFLPVFQPHSLLHTSSRAVKALRYLYSDIHHIFLVLSCIFLGFLSSAARGFLFWHMQDQGSREFTMGFYLTFESFSQAVVHLKYMWLLRKLNHFGSFSLSFACLSLMYFYFGIMWNPWMALLIAPLGAFSHTLLWKAVSDFLEKSAPPGLYLAMFKQSQIFYAALGLVLGYTCVGFLSNAITFKLVFVFWGILALAWAVAMLLVVRYLPREETFHYAQLFHSKGGAGGDSEDEVQAEDWLEKALDEEEL</sequence>
<feature type="transmembrane region" description="Helical" evidence="6">
    <location>
        <begin position="395"/>
        <end position="415"/>
    </location>
</feature>
<feature type="transmembrane region" description="Helical" evidence="6">
    <location>
        <begin position="78"/>
        <end position="97"/>
    </location>
</feature>
<dbReference type="EMBL" id="JAIZAY010000008">
    <property type="protein sequence ID" value="KAJ8037326.1"/>
    <property type="molecule type" value="Genomic_DNA"/>
</dbReference>
<dbReference type="AlphaFoldDB" id="A0A9Q1C3I8"/>
<dbReference type="PANTHER" id="PTHR16172">
    <property type="entry name" value="MAJOR FACILITATOR SUPERFAMILY DOMAIN-CONTAINING PROTEIN 6-LIKE"/>
    <property type="match status" value="1"/>
</dbReference>
<evidence type="ECO:0000313" key="9">
    <source>
        <dbReference type="Proteomes" id="UP001152320"/>
    </source>
</evidence>
<dbReference type="GO" id="GO:0016020">
    <property type="term" value="C:membrane"/>
    <property type="evidence" value="ECO:0007669"/>
    <property type="project" value="UniProtKB-SubCell"/>
</dbReference>
<feature type="transmembrane region" description="Helical" evidence="6">
    <location>
        <begin position="490"/>
        <end position="510"/>
    </location>
</feature>